<feature type="transmembrane region" description="Helical" evidence="1">
    <location>
        <begin position="100"/>
        <end position="119"/>
    </location>
</feature>
<dbReference type="RefSeq" id="WP_211634399.1">
    <property type="nucleotide sequence ID" value="NZ_CP073100.1"/>
</dbReference>
<gene>
    <name evidence="2" type="ORF">KBB96_09205</name>
</gene>
<reference evidence="2" key="1">
    <citation type="submission" date="2021-04" db="EMBL/GenBank/DDBJ databases">
        <title>Luteolibacter sp. 32A isolated from the skin of an Anderson's salamander (Ambystoma andersonii).</title>
        <authorList>
            <person name="Spergser J."/>
            <person name="Busse H.-J."/>
        </authorList>
    </citation>
    <scope>NUCLEOTIDE SEQUENCE</scope>
    <source>
        <strain evidence="2">32A</strain>
    </source>
</reference>
<dbReference type="EMBL" id="CP073100">
    <property type="protein sequence ID" value="QUE53055.1"/>
    <property type="molecule type" value="Genomic_DNA"/>
</dbReference>
<evidence type="ECO:0000313" key="2">
    <source>
        <dbReference type="EMBL" id="QUE53055.1"/>
    </source>
</evidence>
<keyword evidence="3" id="KW-1185">Reference proteome</keyword>
<protein>
    <submittedName>
        <fullName evidence="2">Uncharacterized protein</fullName>
    </submittedName>
</protein>
<feature type="transmembrane region" description="Helical" evidence="1">
    <location>
        <begin position="68"/>
        <end position="88"/>
    </location>
</feature>
<sequence length="135" mass="15091">MNPRDTVDQDRSVKEQYVAALGVPPEAVAGIVEADEAEFTVEWMERARGRVREWRKSEVCPCVTRMQWMIAEGLGCVAAAVIAVAFFYVCNRLMGADMRVFAVMAGMAAIALTLAYQIASWTKARVTGHFLHHRR</sequence>
<keyword evidence="1" id="KW-0812">Transmembrane</keyword>
<keyword evidence="1" id="KW-1133">Transmembrane helix</keyword>
<proteinExistence type="predicted"/>
<accession>A0A975J2W8</accession>
<keyword evidence="1" id="KW-0472">Membrane</keyword>
<name>A0A975J2W8_9BACT</name>
<dbReference type="KEGG" id="lamb:KBB96_09205"/>
<dbReference type="Proteomes" id="UP000676169">
    <property type="component" value="Chromosome"/>
</dbReference>
<evidence type="ECO:0000313" key="3">
    <source>
        <dbReference type="Proteomes" id="UP000676169"/>
    </source>
</evidence>
<dbReference type="AlphaFoldDB" id="A0A975J2W8"/>
<evidence type="ECO:0000256" key="1">
    <source>
        <dbReference type="SAM" id="Phobius"/>
    </source>
</evidence>
<organism evidence="2 3">
    <name type="scientific">Luteolibacter ambystomatis</name>
    <dbReference type="NCBI Taxonomy" id="2824561"/>
    <lineage>
        <taxon>Bacteria</taxon>
        <taxon>Pseudomonadati</taxon>
        <taxon>Verrucomicrobiota</taxon>
        <taxon>Verrucomicrobiia</taxon>
        <taxon>Verrucomicrobiales</taxon>
        <taxon>Verrucomicrobiaceae</taxon>
        <taxon>Luteolibacter</taxon>
    </lineage>
</organism>